<proteinExistence type="predicted"/>
<reference evidence="2 3" key="1">
    <citation type="submission" date="2023-07" db="EMBL/GenBank/DDBJ databases">
        <title>Sorghum-associated microbial communities from plants grown in Nebraska, USA.</title>
        <authorList>
            <person name="Schachtman D."/>
        </authorList>
    </citation>
    <scope>NUCLEOTIDE SEQUENCE [LARGE SCALE GENOMIC DNA]</scope>
    <source>
        <strain evidence="2 3">BE308</strain>
    </source>
</reference>
<evidence type="ECO:0000256" key="1">
    <source>
        <dbReference type="SAM" id="SignalP"/>
    </source>
</evidence>
<accession>A0ABU1ZSD7</accession>
<protein>
    <recommendedName>
        <fullName evidence="4">Phospholipase</fullName>
    </recommendedName>
</protein>
<dbReference type="PROSITE" id="PS51257">
    <property type="entry name" value="PROKAR_LIPOPROTEIN"/>
    <property type="match status" value="1"/>
</dbReference>
<evidence type="ECO:0000313" key="3">
    <source>
        <dbReference type="Proteomes" id="UP001268089"/>
    </source>
</evidence>
<evidence type="ECO:0008006" key="4">
    <source>
        <dbReference type="Google" id="ProtNLM"/>
    </source>
</evidence>
<feature type="chain" id="PRO_5045488886" description="Phospholipase" evidence="1">
    <location>
        <begin position="22"/>
        <end position="442"/>
    </location>
</feature>
<name>A0ABU1ZSD7_9BURK</name>
<keyword evidence="3" id="KW-1185">Reference proteome</keyword>
<organism evidence="2 3">
    <name type="scientific">Rhodoferax saidenbachensis</name>
    <dbReference type="NCBI Taxonomy" id="1484693"/>
    <lineage>
        <taxon>Bacteria</taxon>
        <taxon>Pseudomonadati</taxon>
        <taxon>Pseudomonadota</taxon>
        <taxon>Betaproteobacteria</taxon>
        <taxon>Burkholderiales</taxon>
        <taxon>Comamonadaceae</taxon>
        <taxon>Rhodoferax</taxon>
    </lineage>
</organism>
<feature type="signal peptide" evidence="1">
    <location>
        <begin position="1"/>
        <end position="21"/>
    </location>
</feature>
<dbReference type="Proteomes" id="UP001268089">
    <property type="component" value="Unassembled WGS sequence"/>
</dbReference>
<dbReference type="InterPro" id="IPR008947">
    <property type="entry name" value="PLipase_C/P1_nuclease_dom_sf"/>
</dbReference>
<keyword evidence="1" id="KW-0732">Signal</keyword>
<dbReference type="EMBL" id="JAVDXO010000011">
    <property type="protein sequence ID" value="MDR7308444.1"/>
    <property type="molecule type" value="Genomic_DNA"/>
</dbReference>
<gene>
    <name evidence="2" type="ORF">J2X15_003756</name>
</gene>
<dbReference type="RefSeq" id="WP_310345762.1">
    <property type="nucleotide sequence ID" value="NZ_JAVDXO010000011.1"/>
</dbReference>
<evidence type="ECO:0000313" key="2">
    <source>
        <dbReference type="EMBL" id="MDR7308444.1"/>
    </source>
</evidence>
<dbReference type="SUPFAM" id="SSF48537">
    <property type="entry name" value="Phospholipase C/P1 nuclease"/>
    <property type="match status" value="1"/>
</dbReference>
<sequence>MTMRGLALVVWWGLSVGQACAGANHAQASYRALEKMPEVAHAPRVSAEPLDAFLRAEEKTLEALLASHEAWAMASLENYPARPEALAFVANPTRNEETRRQAFLTALRVAPNSKWALYVQPDAQDAPITSGLLAWTDISPLPASSLPQASTRQFLPLRPGELVSALTVVATATDEPDYGLDAFLWEDSPGPWGRQYGLGPQPFGNPALVADSQAPFNRGFFFEDRMLLGVAPWAKRSLVLSRFYQYSSLASLAFRTGHDYWGWRFAGLALHYVQALTQPYHASLAPGESTTKLLGFYALARMGLPRLRNEQIRLIGNRRVALDLVQAEWLESADKALQASDKDRNYPEWNDRYVRDVVAAQSAAAGNRAQAVLLASLPPEWVSDPQVDLQSPERTLALLEDTLRNEPAKRARLQALLAEWMGNFGAHSRNALRAIVKSGNLY</sequence>
<comment type="caution">
    <text evidence="2">The sequence shown here is derived from an EMBL/GenBank/DDBJ whole genome shotgun (WGS) entry which is preliminary data.</text>
</comment>